<protein>
    <recommendedName>
        <fullName evidence="2">Matrix-remodeling-associated protein 7 helical domain-containing protein</fullName>
    </recommendedName>
</protein>
<evidence type="ECO:0000256" key="1">
    <source>
        <dbReference type="SAM" id="MobiDB-lite"/>
    </source>
</evidence>
<comment type="caution">
    <text evidence="3">The sequence shown here is derived from an EMBL/GenBank/DDBJ whole genome shotgun (WGS) entry which is preliminary data.</text>
</comment>
<organism evidence="3 4">
    <name type="scientific">Ilyodon furcidens</name>
    <name type="common">goldbreast splitfin</name>
    <dbReference type="NCBI Taxonomy" id="33524"/>
    <lineage>
        <taxon>Eukaryota</taxon>
        <taxon>Metazoa</taxon>
        <taxon>Chordata</taxon>
        <taxon>Craniata</taxon>
        <taxon>Vertebrata</taxon>
        <taxon>Euteleostomi</taxon>
        <taxon>Actinopterygii</taxon>
        <taxon>Neopterygii</taxon>
        <taxon>Teleostei</taxon>
        <taxon>Neoteleostei</taxon>
        <taxon>Acanthomorphata</taxon>
        <taxon>Ovalentaria</taxon>
        <taxon>Atherinomorphae</taxon>
        <taxon>Cyprinodontiformes</taxon>
        <taxon>Goodeidae</taxon>
        <taxon>Ilyodon</taxon>
    </lineage>
</organism>
<name>A0ABV0TZJ7_9TELE</name>
<gene>
    <name evidence="3" type="ORF">ILYODFUR_032450</name>
</gene>
<dbReference type="InterPro" id="IPR057534">
    <property type="entry name" value="MXRA7_helical"/>
</dbReference>
<keyword evidence="4" id="KW-1185">Reference proteome</keyword>
<sequence length="94" mass="10724">MPPANCTANADSTGGSEERKIWCFPWLIYSFLHVFVDLTDLRVQQEQLEAIFLLLQQNRELLGSETLKDSEEQLNLSSTSETPTKMTSIHRPNI</sequence>
<evidence type="ECO:0000313" key="3">
    <source>
        <dbReference type="EMBL" id="MEQ2238360.1"/>
    </source>
</evidence>
<evidence type="ECO:0000259" key="2">
    <source>
        <dbReference type="Pfam" id="PF25473"/>
    </source>
</evidence>
<accession>A0ABV0TZJ7</accession>
<feature type="region of interest" description="Disordered" evidence="1">
    <location>
        <begin position="70"/>
        <end position="94"/>
    </location>
</feature>
<dbReference type="Pfam" id="PF25473">
    <property type="entry name" value="MXRA7_helical"/>
    <property type="match status" value="1"/>
</dbReference>
<dbReference type="EMBL" id="JAHRIQ010051617">
    <property type="protein sequence ID" value="MEQ2238360.1"/>
    <property type="molecule type" value="Genomic_DNA"/>
</dbReference>
<proteinExistence type="predicted"/>
<feature type="domain" description="Matrix-remodeling-associated protein 7 helical" evidence="2">
    <location>
        <begin position="42"/>
        <end position="76"/>
    </location>
</feature>
<feature type="compositionally biased region" description="Polar residues" evidence="1">
    <location>
        <begin position="73"/>
        <end position="87"/>
    </location>
</feature>
<reference evidence="3 4" key="1">
    <citation type="submission" date="2021-06" db="EMBL/GenBank/DDBJ databases">
        <authorList>
            <person name="Palmer J.M."/>
        </authorList>
    </citation>
    <scope>NUCLEOTIDE SEQUENCE [LARGE SCALE GENOMIC DNA]</scope>
    <source>
        <strain evidence="4">if_2019</strain>
        <tissue evidence="3">Muscle</tissue>
    </source>
</reference>
<evidence type="ECO:0000313" key="4">
    <source>
        <dbReference type="Proteomes" id="UP001482620"/>
    </source>
</evidence>
<dbReference type="Proteomes" id="UP001482620">
    <property type="component" value="Unassembled WGS sequence"/>
</dbReference>